<evidence type="ECO:0000313" key="6">
    <source>
        <dbReference type="Proteomes" id="UP000221394"/>
    </source>
</evidence>
<evidence type="ECO:0000259" key="4">
    <source>
        <dbReference type="Pfam" id="PF07992"/>
    </source>
</evidence>
<dbReference type="Gene3D" id="3.50.50.60">
    <property type="entry name" value="FAD/NAD(P)-binding domain"/>
    <property type="match status" value="2"/>
</dbReference>
<gene>
    <name evidence="5" type="ORF">ATL41_1017</name>
</gene>
<accession>A0A2A9EDJ8</accession>
<keyword evidence="2" id="KW-0560">Oxidoreductase</keyword>
<dbReference type="EMBL" id="PDJH01000001">
    <property type="protein sequence ID" value="PFG36299.1"/>
    <property type="molecule type" value="Genomic_DNA"/>
</dbReference>
<reference evidence="5 6" key="1">
    <citation type="submission" date="2017-10" db="EMBL/GenBank/DDBJ databases">
        <title>Sequencing the genomes of 1000 actinobacteria strains.</title>
        <authorList>
            <person name="Klenk H.-P."/>
        </authorList>
    </citation>
    <scope>NUCLEOTIDE SEQUENCE [LARGE SCALE GENOMIC DNA]</scope>
    <source>
        <strain evidence="5 6">DSM 21574</strain>
    </source>
</reference>
<dbReference type="Proteomes" id="UP000221394">
    <property type="component" value="Unassembled WGS sequence"/>
</dbReference>
<dbReference type="InterPro" id="IPR023753">
    <property type="entry name" value="FAD/NAD-binding_dom"/>
</dbReference>
<comment type="catalytic activity">
    <reaction evidence="3">
        <text>[thioredoxin]-dithiol + NADP(+) = [thioredoxin]-disulfide + NADPH + H(+)</text>
        <dbReference type="Rhea" id="RHEA:20345"/>
        <dbReference type="Rhea" id="RHEA-COMP:10698"/>
        <dbReference type="Rhea" id="RHEA-COMP:10700"/>
        <dbReference type="ChEBI" id="CHEBI:15378"/>
        <dbReference type="ChEBI" id="CHEBI:29950"/>
        <dbReference type="ChEBI" id="CHEBI:50058"/>
        <dbReference type="ChEBI" id="CHEBI:57783"/>
        <dbReference type="ChEBI" id="CHEBI:58349"/>
        <dbReference type="EC" id="1.8.1.9"/>
    </reaction>
</comment>
<evidence type="ECO:0000256" key="1">
    <source>
        <dbReference type="ARBA" id="ARBA00022630"/>
    </source>
</evidence>
<dbReference type="InterPro" id="IPR036188">
    <property type="entry name" value="FAD/NAD-bd_sf"/>
</dbReference>
<dbReference type="PRINTS" id="PR00469">
    <property type="entry name" value="PNDRDTASEII"/>
</dbReference>
<evidence type="ECO:0000256" key="2">
    <source>
        <dbReference type="ARBA" id="ARBA00023002"/>
    </source>
</evidence>
<dbReference type="SUPFAM" id="SSF51905">
    <property type="entry name" value="FAD/NAD(P)-binding domain"/>
    <property type="match status" value="1"/>
</dbReference>
<keyword evidence="6" id="KW-1185">Reference proteome</keyword>
<feature type="domain" description="FAD/NAD(P)-binding" evidence="4">
    <location>
        <begin position="7"/>
        <end position="279"/>
    </location>
</feature>
<dbReference type="AlphaFoldDB" id="A0A2A9EDJ8"/>
<dbReference type="Pfam" id="PF07992">
    <property type="entry name" value="Pyr_redox_2"/>
    <property type="match status" value="1"/>
</dbReference>
<evidence type="ECO:0000313" key="5">
    <source>
        <dbReference type="EMBL" id="PFG36299.1"/>
    </source>
</evidence>
<dbReference type="InterPro" id="IPR050097">
    <property type="entry name" value="Ferredoxin-NADP_redctase_2"/>
</dbReference>
<dbReference type="RefSeq" id="WP_098457495.1">
    <property type="nucleotide sequence ID" value="NZ_PDJH01000001.1"/>
</dbReference>
<dbReference type="OrthoDB" id="9786503at2"/>
<sequence>MEDTNWDAIVLGGGPAGLATALMLGRALRRTLVIDAGSPRNRFASHMHGVLGHDGVPPQDLLARGREEVARYGVEVRAGQAERVDLVEGGVVVTLDDGAALTGRALVLATGMTDVLPDVPGLAERWGSGVLHCPYCHGWEVRGQRLGVLASTPLAPHQAELVRQWSEHVTFFTAGLGGPLDHDVAARLRARGVALEEAAVTEVLGDGEAVAGVRLADGRVVELDALFTGAMVRPHDGAVAHLGLDRADTPVGSFLAVDAFGRTSAERVWAVGNVVDPGATVPMSSGAGARVGGAVNMALVADDAARAVAEVAA</sequence>
<dbReference type="PANTHER" id="PTHR48105">
    <property type="entry name" value="THIOREDOXIN REDUCTASE 1-RELATED-RELATED"/>
    <property type="match status" value="1"/>
</dbReference>
<name>A0A2A9EDJ8_9MICO</name>
<evidence type="ECO:0000256" key="3">
    <source>
        <dbReference type="ARBA" id="ARBA00048132"/>
    </source>
</evidence>
<organism evidence="5 6">
    <name type="scientific">Flavimobilis soli</name>
    <dbReference type="NCBI Taxonomy" id="442709"/>
    <lineage>
        <taxon>Bacteria</taxon>
        <taxon>Bacillati</taxon>
        <taxon>Actinomycetota</taxon>
        <taxon>Actinomycetes</taxon>
        <taxon>Micrococcales</taxon>
        <taxon>Jonesiaceae</taxon>
        <taxon>Flavimobilis</taxon>
    </lineage>
</organism>
<comment type="caution">
    <text evidence="5">The sequence shown here is derived from an EMBL/GenBank/DDBJ whole genome shotgun (WGS) entry which is preliminary data.</text>
</comment>
<keyword evidence="1" id="KW-0285">Flavoprotein</keyword>
<dbReference type="PRINTS" id="PR00368">
    <property type="entry name" value="FADPNR"/>
</dbReference>
<proteinExistence type="predicted"/>
<dbReference type="GO" id="GO:0004791">
    <property type="term" value="F:thioredoxin-disulfide reductase (NADPH) activity"/>
    <property type="evidence" value="ECO:0007669"/>
    <property type="project" value="UniProtKB-EC"/>
</dbReference>
<protein>
    <submittedName>
        <fullName evidence="5">Thioredoxin reductase</fullName>
    </submittedName>
</protein>